<dbReference type="Gene3D" id="3.20.20.70">
    <property type="entry name" value="Aldolase class I"/>
    <property type="match status" value="1"/>
</dbReference>
<comment type="similarity">
    <text evidence="4">Belongs to the radical SAM superfamily. NifB family.</text>
</comment>
<dbReference type="InterPro" id="IPR007197">
    <property type="entry name" value="rSAM"/>
</dbReference>
<name>A0A5J4REX3_9ZZZZ</name>
<dbReference type="SUPFAM" id="SSF102114">
    <property type="entry name" value="Radical SAM enzymes"/>
    <property type="match status" value="1"/>
</dbReference>
<evidence type="ECO:0000256" key="7">
    <source>
        <dbReference type="ARBA" id="ARBA00022691"/>
    </source>
</evidence>
<evidence type="ECO:0000256" key="4">
    <source>
        <dbReference type="ARBA" id="ARBA00006804"/>
    </source>
</evidence>
<proteinExistence type="inferred from homology"/>
<protein>
    <recommendedName>
        <fullName evidence="5">FeMo cofactor biosynthesis protein NifB</fullName>
    </recommendedName>
    <alternativeName>
        <fullName evidence="14">Nitrogenase cofactor maturase NifB</fullName>
    </alternativeName>
    <alternativeName>
        <fullName evidence="13">Radical SAM assemblase NifB</fullName>
    </alternativeName>
</protein>
<organism evidence="16">
    <name type="scientific">termite gut metagenome</name>
    <dbReference type="NCBI Taxonomy" id="433724"/>
    <lineage>
        <taxon>unclassified sequences</taxon>
        <taxon>metagenomes</taxon>
        <taxon>organismal metagenomes</taxon>
    </lineage>
</organism>
<dbReference type="InterPro" id="IPR003731">
    <property type="entry name" value="Di-Nase_FeMo-co_biosynth"/>
</dbReference>
<dbReference type="PROSITE" id="PS01305">
    <property type="entry name" value="MOAA_NIFB_PQQE"/>
    <property type="match status" value="1"/>
</dbReference>
<evidence type="ECO:0000256" key="5">
    <source>
        <dbReference type="ARBA" id="ARBA00021702"/>
    </source>
</evidence>
<dbReference type="InterPro" id="IPR058240">
    <property type="entry name" value="rSAM_sf"/>
</dbReference>
<keyword evidence="6" id="KW-0004">4Fe-4S</keyword>
<reference evidence="16" key="1">
    <citation type="submission" date="2019-03" db="EMBL/GenBank/DDBJ databases">
        <title>Single cell metagenomics reveals metabolic interactions within the superorganism composed of flagellate Streblomastix strix and complex community of Bacteroidetes bacteria on its surface.</title>
        <authorList>
            <person name="Treitli S.C."/>
            <person name="Kolisko M."/>
            <person name="Husnik F."/>
            <person name="Keeling P."/>
            <person name="Hampl V."/>
        </authorList>
    </citation>
    <scope>NUCLEOTIDE SEQUENCE</scope>
    <source>
        <strain evidence="16">STM</strain>
    </source>
</reference>
<keyword evidence="7" id="KW-0949">S-adenosyl-L-methionine</keyword>
<evidence type="ECO:0000313" key="16">
    <source>
        <dbReference type="EMBL" id="KAA6331885.1"/>
    </source>
</evidence>
<keyword evidence="12" id="KW-0456">Lyase</keyword>
<dbReference type="GO" id="GO:0046872">
    <property type="term" value="F:metal ion binding"/>
    <property type="evidence" value="ECO:0007669"/>
    <property type="project" value="UniProtKB-KW"/>
</dbReference>
<evidence type="ECO:0000256" key="13">
    <source>
        <dbReference type="ARBA" id="ARBA00030926"/>
    </source>
</evidence>
<sequence>MKRDLSRHPCFHAEAKNTYARVHLPVAPKCNVQCNYCNRKYDCSNESRPGVTSTLLSPMQAVHYLKALVEKMPTLSVCGIAGPGDPFANPVETMQTIRLVRREFPENLICLSTNGLDVAPYIDELAEAEVTHVTITINSLNPVTLAKIYRWVRFNKRVYREIEGGKVLSEQQLSNLARLKEKGITVKVNTVVCPGINETEITEIAGRVAALGADTMNCIPLYPTEDTEFAALLQPSKEMMQVIKRDIATYIMPMTHCARCRADAAGLLGNDDAEAMQMIGQFSTLVTNQGKGRERIAVASNEGILVNLHLGEARKVYIFEQSRNGYHFVETRNTPPEGTGMERWRELAGKTLVDCRAILVAGIGETPMKVMQENGIRVVQMNGLIDTGLDAVYLNQPLKVLCRSQYSKCGESCRGSGNGCG</sequence>
<feature type="domain" description="Radical SAM core" evidence="15">
    <location>
        <begin position="16"/>
        <end position="263"/>
    </location>
</feature>
<comment type="pathway">
    <text evidence="3">Cofactor biosynthesis; Fe-Mo cofactor biosynthesis.</text>
</comment>
<dbReference type="SFLD" id="SFLDF00281">
    <property type="entry name" value="FeMo_cofactor_biosynthesis_pro"/>
    <property type="match status" value="1"/>
</dbReference>
<evidence type="ECO:0000256" key="8">
    <source>
        <dbReference type="ARBA" id="ARBA00022723"/>
    </source>
</evidence>
<evidence type="ECO:0000256" key="3">
    <source>
        <dbReference type="ARBA" id="ARBA00005155"/>
    </source>
</evidence>
<comment type="function">
    <text evidence="2">Involved in the biosynthesis of the iron-molybdenum cofactor (FeMo-co or M-cluster) found in the dinitrogenase enzyme of the nitrogenase complex in nitrogen-fixing microorganisms. NifB catalyzes the crucial step of radical SAM-dependent carbide insertion that occurs concomitant with the insertion of a 9th sulfur and the rearrangement/coupling of two [4Fe-4S] clusters into a [8Fe-9S-C] cluster, the precursor to the M-cluster.</text>
</comment>
<dbReference type="SUPFAM" id="SSF53146">
    <property type="entry name" value="Nitrogenase accessory factor-like"/>
    <property type="match status" value="1"/>
</dbReference>
<evidence type="ECO:0000256" key="6">
    <source>
        <dbReference type="ARBA" id="ARBA00022485"/>
    </source>
</evidence>
<keyword evidence="9" id="KW-0408">Iron</keyword>
<keyword evidence="11" id="KW-0535">Nitrogen fixation</keyword>
<evidence type="ECO:0000259" key="15">
    <source>
        <dbReference type="PROSITE" id="PS51918"/>
    </source>
</evidence>
<evidence type="ECO:0000256" key="10">
    <source>
        <dbReference type="ARBA" id="ARBA00023014"/>
    </source>
</evidence>
<dbReference type="GO" id="GO:0032324">
    <property type="term" value="P:molybdopterin cofactor biosynthetic process"/>
    <property type="evidence" value="ECO:0007669"/>
    <property type="project" value="UniProtKB-ARBA"/>
</dbReference>
<accession>A0A5J4REX3</accession>
<dbReference type="PANTHER" id="PTHR43787">
    <property type="entry name" value="FEMO COFACTOR BIOSYNTHESIS PROTEIN NIFB-RELATED"/>
    <property type="match status" value="1"/>
</dbReference>
<dbReference type="SFLD" id="SFLDG01068">
    <property type="entry name" value="FeMo_cofactor_biosynthesis_pro"/>
    <property type="match status" value="1"/>
</dbReference>
<dbReference type="SFLD" id="SFLDG01067">
    <property type="entry name" value="SPASM/twitch_domain_containing"/>
    <property type="match status" value="1"/>
</dbReference>
<dbReference type="InterPro" id="IPR000385">
    <property type="entry name" value="MoaA_NifB_PqqE_Fe-S-bd_CS"/>
</dbReference>
<evidence type="ECO:0000256" key="11">
    <source>
        <dbReference type="ARBA" id="ARBA00023231"/>
    </source>
</evidence>
<keyword evidence="10" id="KW-0411">Iron-sulfur</keyword>
<comment type="cofactor">
    <cofactor evidence="1">
        <name>[4Fe-4S] cluster</name>
        <dbReference type="ChEBI" id="CHEBI:49883"/>
    </cofactor>
</comment>
<keyword evidence="8" id="KW-0479">Metal-binding</keyword>
<evidence type="ECO:0000256" key="9">
    <source>
        <dbReference type="ARBA" id="ARBA00023004"/>
    </source>
</evidence>
<evidence type="ECO:0000256" key="14">
    <source>
        <dbReference type="ARBA" id="ARBA00032102"/>
    </source>
</evidence>
<gene>
    <name evidence="16" type="ORF">EZS27_019550</name>
</gene>
<dbReference type="Pfam" id="PF02579">
    <property type="entry name" value="Nitro_FeMo-Co"/>
    <property type="match status" value="1"/>
</dbReference>
<dbReference type="SFLD" id="SFLDS00029">
    <property type="entry name" value="Radical_SAM"/>
    <property type="match status" value="1"/>
</dbReference>
<dbReference type="EMBL" id="SNRY01001311">
    <property type="protein sequence ID" value="KAA6331885.1"/>
    <property type="molecule type" value="Genomic_DNA"/>
</dbReference>
<dbReference type="InterPro" id="IPR006638">
    <property type="entry name" value="Elp3/MiaA/NifB-like_rSAM"/>
</dbReference>
<dbReference type="InterPro" id="IPR013785">
    <property type="entry name" value="Aldolase_TIM"/>
</dbReference>
<dbReference type="InterPro" id="IPR036105">
    <property type="entry name" value="DiNase_FeMo-co_biosyn_sf"/>
</dbReference>
<dbReference type="UniPathway" id="UPA00782"/>
<dbReference type="PROSITE" id="PS51918">
    <property type="entry name" value="RADICAL_SAM"/>
    <property type="match status" value="1"/>
</dbReference>
<dbReference type="PANTHER" id="PTHR43787:SF13">
    <property type="entry name" value="FEMO COFACTOR BIOSYNTHESIS PROTEIN NIFB"/>
    <property type="match status" value="1"/>
</dbReference>
<evidence type="ECO:0000256" key="2">
    <source>
        <dbReference type="ARBA" id="ARBA00003522"/>
    </source>
</evidence>
<evidence type="ECO:0000256" key="1">
    <source>
        <dbReference type="ARBA" id="ARBA00001966"/>
    </source>
</evidence>
<dbReference type="GO" id="GO:0016829">
    <property type="term" value="F:lyase activity"/>
    <property type="evidence" value="ECO:0007669"/>
    <property type="project" value="UniProtKB-KW"/>
</dbReference>
<dbReference type="GO" id="GO:0051539">
    <property type="term" value="F:4 iron, 4 sulfur cluster binding"/>
    <property type="evidence" value="ECO:0007669"/>
    <property type="project" value="UniProtKB-KW"/>
</dbReference>
<dbReference type="Gene3D" id="3.30.420.130">
    <property type="entry name" value="Dinitrogenase iron-molybdenum cofactor biosynthesis domain"/>
    <property type="match status" value="1"/>
</dbReference>
<dbReference type="SMART" id="SM00729">
    <property type="entry name" value="Elp3"/>
    <property type="match status" value="1"/>
</dbReference>
<dbReference type="AlphaFoldDB" id="A0A5J4REX3"/>
<evidence type="ECO:0000256" key="12">
    <source>
        <dbReference type="ARBA" id="ARBA00023239"/>
    </source>
</evidence>
<dbReference type="Pfam" id="PF04055">
    <property type="entry name" value="Radical_SAM"/>
    <property type="match status" value="1"/>
</dbReference>
<comment type="caution">
    <text evidence="16">The sequence shown here is derived from an EMBL/GenBank/DDBJ whole genome shotgun (WGS) entry which is preliminary data.</text>
</comment>